<sequence>MAEADEAAGCKTPRRGAAFDMMRSKEEERC</sequence>
<protein>
    <submittedName>
        <fullName evidence="2">Uncharacterized protein</fullName>
    </submittedName>
</protein>
<reference evidence="2 3" key="1">
    <citation type="journal article" date="2014" name="Genome Announc.">
        <title>Complete Genome Sequence of the Thermophilic Polychlorinated Biphenyl Degrader Geobacillus sp. Strain JF8 (NBRC 109937).</title>
        <authorList>
            <person name="Shintani M."/>
            <person name="Ohtsubo Y."/>
            <person name="Fukuda K."/>
            <person name="Hosoyama A."/>
            <person name="Ohji S."/>
            <person name="Yamazoe A."/>
            <person name="Fujita N."/>
            <person name="Nagata Y."/>
            <person name="Tsuda M."/>
            <person name="Hatta T."/>
            <person name="Kimbara K."/>
        </authorList>
    </citation>
    <scope>NUCLEOTIDE SEQUENCE [LARGE SCALE GENOMIC DNA]</scope>
    <source>
        <strain evidence="2 3">JF8</strain>
    </source>
</reference>
<evidence type="ECO:0000313" key="2">
    <source>
        <dbReference type="EMBL" id="AGT33421.1"/>
    </source>
</evidence>
<dbReference type="AlphaFoldDB" id="S6A3V0"/>
<dbReference type="Proteomes" id="UP000015500">
    <property type="component" value="Chromosome"/>
</dbReference>
<evidence type="ECO:0000313" key="3">
    <source>
        <dbReference type="Proteomes" id="UP000015500"/>
    </source>
</evidence>
<dbReference type="EMBL" id="CP006254">
    <property type="protein sequence ID" value="AGT33421.1"/>
    <property type="molecule type" value="Genomic_DNA"/>
</dbReference>
<evidence type="ECO:0000256" key="1">
    <source>
        <dbReference type="SAM" id="MobiDB-lite"/>
    </source>
</evidence>
<proteinExistence type="predicted"/>
<gene>
    <name evidence="2" type="ORF">M493_16035</name>
</gene>
<dbReference type="HOGENOM" id="CLU_3403744_0_0_9"/>
<dbReference type="KEGG" id="gjf:M493_16035"/>
<organism evidence="2 3">
    <name type="scientific">Geobacillus genomosp. 3</name>
    <dbReference type="NCBI Taxonomy" id="1921421"/>
    <lineage>
        <taxon>Bacteria</taxon>
        <taxon>Bacillati</taxon>
        <taxon>Bacillota</taxon>
        <taxon>Bacilli</taxon>
        <taxon>Bacillales</taxon>
        <taxon>Anoxybacillaceae</taxon>
        <taxon>Geobacillus</taxon>
    </lineage>
</organism>
<accession>S6A3V0</accession>
<keyword evidence="3" id="KW-1185">Reference proteome</keyword>
<dbReference type="STRING" id="1921421.M493_16035"/>
<name>S6A3V0_GEOG3</name>
<feature type="region of interest" description="Disordered" evidence="1">
    <location>
        <begin position="1"/>
        <end position="30"/>
    </location>
</feature>